<feature type="compositionally biased region" description="Gly residues" evidence="5">
    <location>
        <begin position="1"/>
        <end position="10"/>
    </location>
</feature>
<evidence type="ECO:0000256" key="3">
    <source>
        <dbReference type="ARBA" id="ARBA00022989"/>
    </source>
</evidence>
<feature type="transmembrane region" description="Helical" evidence="6">
    <location>
        <begin position="485"/>
        <end position="506"/>
    </location>
</feature>
<evidence type="ECO:0000313" key="8">
    <source>
        <dbReference type="Proteomes" id="UP001283341"/>
    </source>
</evidence>
<feature type="transmembrane region" description="Helical" evidence="6">
    <location>
        <begin position="181"/>
        <end position="203"/>
    </location>
</feature>
<feature type="transmembrane region" description="Helical" evidence="6">
    <location>
        <begin position="238"/>
        <end position="263"/>
    </location>
</feature>
<evidence type="ECO:0000313" key="7">
    <source>
        <dbReference type="EMBL" id="KAK3316268.1"/>
    </source>
</evidence>
<name>A0AAE0I0E9_9PEZI</name>
<feature type="transmembrane region" description="Helical" evidence="6">
    <location>
        <begin position="350"/>
        <end position="375"/>
    </location>
</feature>
<dbReference type="GO" id="GO:0016020">
    <property type="term" value="C:membrane"/>
    <property type="evidence" value="ECO:0007669"/>
    <property type="project" value="UniProtKB-SubCell"/>
</dbReference>
<evidence type="ECO:0000256" key="5">
    <source>
        <dbReference type="SAM" id="MobiDB-lite"/>
    </source>
</evidence>
<feature type="region of interest" description="Disordered" evidence="5">
    <location>
        <begin position="107"/>
        <end position="129"/>
    </location>
</feature>
<accession>A0AAE0I0E9</accession>
<dbReference type="InterPro" id="IPR036259">
    <property type="entry name" value="MFS_trans_sf"/>
</dbReference>
<feature type="transmembrane region" description="Helical" evidence="6">
    <location>
        <begin position="454"/>
        <end position="473"/>
    </location>
</feature>
<feature type="transmembrane region" description="Helical" evidence="6">
    <location>
        <begin position="526"/>
        <end position="546"/>
    </location>
</feature>
<feature type="transmembrane region" description="Helical" evidence="6">
    <location>
        <begin position="210"/>
        <end position="226"/>
    </location>
</feature>
<keyword evidence="2 6" id="KW-0812">Transmembrane</keyword>
<dbReference type="GO" id="GO:0022857">
    <property type="term" value="F:transmembrane transporter activity"/>
    <property type="evidence" value="ECO:0007669"/>
    <property type="project" value="InterPro"/>
</dbReference>
<protein>
    <submittedName>
        <fullName evidence="7">Major facilitator superfamily domain-containing protein</fullName>
    </submittedName>
</protein>
<dbReference type="PANTHER" id="PTHR10924">
    <property type="entry name" value="MAJOR FACILITATOR SUPERFAMILY PROTEIN-RELATED"/>
    <property type="match status" value="1"/>
</dbReference>
<dbReference type="EMBL" id="JAUEDM010000005">
    <property type="protein sequence ID" value="KAK3316268.1"/>
    <property type="molecule type" value="Genomic_DNA"/>
</dbReference>
<dbReference type="SUPFAM" id="SSF103473">
    <property type="entry name" value="MFS general substrate transporter"/>
    <property type="match status" value="1"/>
</dbReference>
<feature type="transmembrane region" description="Helical" evidence="6">
    <location>
        <begin position="143"/>
        <end position="161"/>
    </location>
</feature>
<dbReference type="Proteomes" id="UP001283341">
    <property type="component" value="Unassembled WGS sequence"/>
</dbReference>
<evidence type="ECO:0000256" key="4">
    <source>
        <dbReference type="ARBA" id="ARBA00023136"/>
    </source>
</evidence>
<feature type="region of interest" description="Disordered" evidence="5">
    <location>
        <begin position="1"/>
        <end position="40"/>
    </location>
</feature>
<dbReference type="InterPro" id="IPR049680">
    <property type="entry name" value="FLVCR1-2_SLC49-like"/>
</dbReference>
<keyword evidence="8" id="KW-1185">Reference proteome</keyword>
<feature type="transmembrane region" description="Helical" evidence="6">
    <location>
        <begin position="395"/>
        <end position="415"/>
    </location>
</feature>
<sequence>MAPVVGGGGWEELREDREEDVAVSTKQPRGGTRGAGSSDEVDDIVIELQETRNTDTGLLGKRGRGLLLAGWKRGFGALAGGRRHHKAKDTAEDRGNNIVVVSADRRGTGGGGGVVAGGRPDEDHDNDAEPPWSGEYRVYKRRWFGLVQLTLLNAIVSWDWLTFSPVSKHAANYFSTDENTINWLSTAFMFAFVFITPVVIYVLHLGPKPSIVTSAALVLVGNWIRYAGAHSKSENGGIFGVVMFGQILTGLAQPFVLAAPARFSDMWFTNRGRVAATALTTLANPFGAALGQLVVPFWVQGPSDVSSMVLYVSIISSVCAIPSFFIPAAPPTPAAPSSETPKVSVRDSATILFSHMEFWLIASAFTVYVGCFNSLSSLLNQILQPYGYTNDEAGIAGAILIVVGLVASAVTSPIVDRTKAYLLAIRIAVPVIGLMYLIFIWMPPTHDAGGLAGPYVVMAVLGAASFSLMPIAIEFMVELTHPISPAVTSTLALGGGQLLGGIFIVVSGALKGSEKADPPLNMHRALVFHAVVAMVAIVPPLCLGLFGRADKVSLRRVRSDERVPAAATQAANGSGGGGEEMA</sequence>
<comment type="subcellular location">
    <subcellularLocation>
        <location evidence="1">Membrane</location>
        <topology evidence="1">Multi-pass membrane protein</topology>
    </subcellularLocation>
</comment>
<dbReference type="PANTHER" id="PTHR10924:SF6">
    <property type="entry name" value="SOLUTE CARRIER FAMILY 49 MEMBER A3"/>
    <property type="match status" value="1"/>
</dbReference>
<keyword evidence="3 6" id="KW-1133">Transmembrane helix</keyword>
<keyword evidence="4 6" id="KW-0472">Membrane</keyword>
<feature type="transmembrane region" description="Helical" evidence="6">
    <location>
        <begin position="422"/>
        <end position="442"/>
    </location>
</feature>
<proteinExistence type="predicted"/>
<organism evidence="7 8">
    <name type="scientific">Apodospora peruviana</name>
    <dbReference type="NCBI Taxonomy" id="516989"/>
    <lineage>
        <taxon>Eukaryota</taxon>
        <taxon>Fungi</taxon>
        <taxon>Dikarya</taxon>
        <taxon>Ascomycota</taxon>
        <taxon>Pezizomycotina</taxon>
        <taxon>Sordariomycetes</taxon>
        <taxon>Sordariomycetidae</taxon>
        <taxon>Sordariales</taxon>
        <taxon>Lasiosphaeriaceae</taxon>
        <taxon>Apodospora</taxon>
    </lineage>
</organism>
<reference evidence="7" key="2">
    <citation type="submission" date="2023-06" db="EMBL/GenBank/DDBJ databases">
        <authorList>
            <consortium name="Lawrence Berkeley National Laboratory"/>
            <person name="Haridas S."/>
            <person name="Hensen N."/>
            <person name="Bonometti L."/>
            <person name="Westerberg I."/>
            <person name="Brannstrom I.O."/>
            <person name="Guillou S."/>
            <person name="Cros-Aarteil S."/>
            <person name="Calhoun S."/>
            <person name="Kuo A."/>
            <person name="Mondo S."/>
            <person name="Pangilinan J."/>
            <person name="Riley R."/>
            <person name="Labutti K."/>
            <person name="Andreopoulos B."/>
            <person name="Lipzen A."/>
            <person name="Chen C."/>
            <person name="Yanf M."/>
            <person name="Daum C."/>
            <person name="Ng V."/>
            <person name="Clum A."/>
            <person name="Steindorff A."/>
            <person name="Ohm R."/>
            <person name="Martin F."/>
            <person name="Silar P."/>
            <person name="Natvig D."/>
            <person name="Lalanne C."/>
            <person name="Gautier V."/>
            <person name="Ament-Velasquez S.L."/>
            <person name="Kruys A."/>
            <person name="Hutchinson M.I."/>
            <person name="Powell A.J."/>
            <person name="Barry K."/>
            <person name="Miller A.N."/>
            <person name="Grigoriev I.V."/>
            <person name="Debuchy R."/>
            <person name="Gladieux P."/>
            <person name="Thoren M.H."/>
            <person name="Johannesson H."/>
        </authorList>
    </citation>
    <scope>NUCLEOTIDE SEQUENCE</scope>
    <source>
        <strain evidence="7">CBS 118394</strain>
    </source>
</reference>
<dbReference type="AlphaFoldDB" id="A0AAE0I0E9"/>
<comment type="caution">
    <text evidence="7">The sequence shown here is derived from an EMBL/GenBank/DDBJ whole genome shotgun (WGS) entry which is preliminary data.</text>
</comment>
<feature type="transmembrane region" description="Helical" evidence="6">
    <location>
        <begin position="305"/>
        <end position="329"/>
    </location>
</feature>
<dbReference type="Gene3D" id="1.20.1250.20">
    <property type="entry name" value="MFS general substrate transporter like domains"/>
    <property type="match status" value="2"/>
</dbReference>
<reference evidence="7" key="1">
    <citation type="journal article" date="2023" name="Mol. Phylogenet. Evol.">
        <title>Genome-scale phylogeny and comparative genomics of the fungal order Sordariales.</title>
        <authorList>
            <person name="Hensen N."/>
            <person name="Bonometti L."/>
            <person name="Westerberg I."/>
            <person name="Brannstrom I.O."/>
            <person name="Guillou S."/>
            <person name="Cros-Aarteil S."/>
            <person name="Calhoun S."/>
            <person name="Haridas S."/>
            <person name="Kuo A."/>
            <person name="Mondo S."/>
            <person name="Pangilinan J."/>
            <person name="Riley R."/>
            <person name="LaButti K."/>
            <person name="Andreopoulos B."/>
            <person name="Lipzen A."/>
            <person name="Chen C."/>
            <person name="Yan M."/>
            <person name="Daum C."/>
            <person name="Ng V."/>
            <person name="Clum A."/>
            <person name="Steindorff A."/>
            <person name="Ohm R.A."/>
            <person name="Martin F."/>
            <person name="Silar P."/>
            <person name="Natvig D.O."/>
            <person name="Lalanne C."/>
            <person name="Gautier V."/>
            <person name="Ament-Velasquez S.L."/>
            <person name="Kruys A."/>
            <person name="Hutchinson M.I."/>
            <person name="Powell A.J."/>
            <person name="Barry K."/>
            <person name="Miller A.N."/>
            <person name="Grigoriev I.V."/>
            <person name="Debuchy R."/>
            <person name="Gladieux P."/>
            <person name="Hiltunen Thoren M."/>
            <person name="Johannesson H."/>
        </authorList>
    </citation>
    <scope>NUCLEOTIDE SEQUENCE</scope>
    <source>
        <strain evidence="7">CBS 118394</strain>
    </source>
</reference>
<gene>
    <name evidence="7" type="ORF">B0H66DRAFT_576224</name>
</gene>
<evidence type="ECO:0000256" key="6">
    <source>
        <dbReference type="SAM" id="Phobius"/>
    </source>
</evidence>
<evidence type="ECO:0000256" key="2">
    <source>
        <dbReference type="ARBA" id="ARBA00022692"/>
    </source>
</evidence>
<dbReference type="InterPro" id="IPR011701">
    <property type="entry name" value="MFS"/>
</dbReference>
<dbReference type="Pfam" id="PF07690">
    <property type="entry name" value="MFS_1"/>
    <property type="match status" value="1"/>
</dbReference>
<evidence type="ECO:0000256" key="1">
    <source>
        <dbReference type="ARBA" id="ARBA00004141"/>
    </source>
</evidence>
<feature type="transmembrane region" description="Helical" evidence="6">
    <location>
        <begin position="275"/>
        <end position="299"/>
    </location>
</feature>